<dbReference type="SMART" id="SM00849">
    <property type="entry name" value="Lactamase_B"/>
    <property type="match status" value="1"/>
</dbReference>
<proteinExistence type="predicted"/>
<dbReference type="Gene3D" id="3.60.15.10">
    <property type="entry name" value="Ribonuclease Z/Hydroxyacylglutathione hydrolase-like"/>
    <property type="match status" value="1"/>
</dbReference>
<evidence type="ECO:0000259" key="1">
    <source>
        <dbReference type="SMART" id="SM00849"/>
    </source>
</evidence>
<name>A0A2K2FFX3_9CLOT</name>
<dbReference type="SUPFAM" id="SSF56281">
    <property type="entry name" value="Metallo-hydrolase/oxidoreductase"/>
    <property type="match status" value="1"/>
</dbReference>
<dbReference type="PANTHER" id="PTHR42951:SF22">
    <property type="entry name" value="METALLO BETA-LACTAMASE SUPERFAMILY LIPOPROTEIN"/>
    <property type="match status" value="1"/>
</dbReference>
<comment type="caution">
    <text evidence="2">The sequence shown here is derived from an EMBL/GenBank/DDBJ whole genome shotgun (WGS) entry which is preliminary data.</text>
</comment>
<dbReference type="PANTHER" id="PTHR42951">
    <property type="entry name" value="METALLO-BETA-LACTAMASE DOMAIN-CONTAINING"/>
    <property type="match status" value="1"/>
</dbReference>
<dbReference type="KEGG" id="cthd:CDO33_10095"/>
<dbReference type="Proteomes" id="UP000236151">
    <property type="component" value="Unassembled WGS sequence"/>
</dbReference>
<accession>A0A2K2FFX3</accession>
<evidence type="ECO:0000313" key="2">
    <source>
        <dbReference type="EMBL" id="PNU00577.1"/>
    </source>
</evidence>
<evidence type="ECO:0000313" key="3">
    <source>
        <dbReference type="Proteomes" id="UP000236151"/>
    </source>
</evidence>
<dbReference type="AlphaFoldDB" id="A0A2K2FFX3"/>
<dbReference type="EMBL" id="NIOJ01000009">
    <property type="protein sequence ID" value="PNU00577.1"/>
    <property type="molecule type" value="Genomic_DNA"/>
</dbReference>
<reference evidence="2 3" key="1">
    <citation type="submission" date="2017-06" db="EMBL/GenBank/DDBJ databases">
        <title>Investigating the central metabolism of Clostridium thermosuccinogenes.</title>
        <authorList>
            <person name="Koendjbiharie J.G."/>
            <person name="van Kranenburg R."/>
        </authorList>
    </citation>
    <scope>NUCLEOTIDE SEQUENCE [LARGE SCALE GENOMIC DNA]</scope>
    <source>
        <strain evidence="2 3">DSM 5806</strain>
    </source>
</reference>
<feature type="domain" description="Metallo-beta-lactamase" evidence="1">
    <location>
        <begin position="55"/>
        <end position="233"/>
    </location>
</feature>
<dbReference type="InterPro" id="IPR001279">
    <property type="entry name" value="Metallo-B-lactamas"/>
</dbReference>
<sequence>MTLKTLIYNAYQFYYKITVERSKTMNFRNENINEQGFIYGKWMTAPGTYTISFGNVHCYLMIGTEQALLFDTAYGVGNIRAFVEEITDKPIIVVNSHGHYDHTGGNPWWDTVYAGPGAEKTMKKAFTDEMQQIHNSRPYPDYKVNTVREGHVFDLGQRKVEVIEIPAHHESSIALLDRDNRALYTGDELEAGQVLLFVRNQPLPYKEVVSSHLQNMRKLKKRAEEFDTIYPAHNGPQLHPSYLDDFIGLSEAILEDRANIMPDLAGFGFPPSVPDGVFGKHGVLERAQYKKASFIYEKSK</sequence>
<protein>
    <recommendedName>
        <fullName evidence="1">Metallo-beta-lactamase domain-containing protein</fullName>
    </recommendedName>
</protein>
<dbReference type="Pfam" id="PF00753">
    <property type="entry name" value="Lactamase_B"/>
    <property type="match status" value="1"/>
</dbReference>
<dbReference type="InterPro" id="IPR036866">
    <property type="entry name" value="RibonucZ/Hydroxyglut_hydro"/>
</dbReference>
<dbReference type="InterPro" id="IPR050855">
    <property type="entry name" value="NDM-1-like"/>
</dbReference>
<gene>
    <name evidence="2" type="ORF">CDQ84_05700</name>
</gene>
<keyword evidence="3" id="KW-1185">Reference proteome</keyword>
<organism evidence="2 3">
    <name type="scientific">Clostridium thermosuccinogenes</name>
    <dbReference type="NCBI Taxonomy" id="84032"/>
    <lineage>
        <taxon>Bacteria</taxon>
        <taxon>Bacillati</taxon>
        <taxon>Bacillota</taxon>
        <taxon>Clostridia</taxon>
        <taxon>Eubacteriales</taxon>
        <taxon>Clostridiaceae</taxon>
        <taxon>Clostridium</taxon>
    </lineage>
</organism>